<evidence type="ECO:0000313" key="3">
    <source>
        <dbReference type="EMBL" id="AFR71351.1"/>
    </source>
</evidence>
<accession>J9UJT2</accession>
<dbReference type="KEGG" id="bpj:B2904_orf2022"/>
<dbReference type="RefSeq" id="WP_014936484.1">
    <property type="nucleotide sequence ID" value="NC_018607.1"/>
</dbReference>
<keyword evidence="2" id="KW-0732">Signal</keyword>
<organism evidence="3 4">
    <name type="scientific">Brachyspira pilosicoli B2904</name>
    <dbReference type="NCBI Taxonomy" id="1133568"/>
    <lineage>
        <taxon>Bacteria</taxon>
        <taxon>Pseudomonadati</taxon>
        <taxon>Spirochaetota</taxon>
        <taxon>Spirochaetia</taxon>
        <taxon>Brachyspirales</taxon>
        <taxon>Brachyspiraceae</taxon>
        <taxon>Brachyspira</taxon>
    </lineage>
</organism>
<feature type="chain" id="PRO_5003828591" description="DUF4767 domain-containing protein" evidence="2">
    <location>
        <begin position="23"/>
        <end position="199"/>
    </location>
</feature>
<evidence type="ECO:0000313" key="4">
    <source>
        <dbReference type="Proteomes" id="UP000007346"/>
    </source>
</evidence>
<name>J9UJT2_BRAPL</name>
<dbReference type="Proteomes" id="UP000007346">
    <property type="component" value="Chromosome"/>
</dbReference>
<proteinExistence type="predicted"/>
<feature type="region of interest" description="Disordered" evidence="1">
    <location>
        <begin position="23"/>
        <end position="44"/>
    </location>
</feature>
<evidence type="ECO:0000256" key="2">
    <source>
        <dbReference type="SAM" id="SignalP"/>
    </source>
</evidence>
<protein>
    <recommendedName>
        <fullName evidence="5">DUF4767 domain-containing protein</fullName>
    </recommendedName>
</protein>
<evidence type="ECO:0008006" key="5">
    <source>
        <dbReference type="Google" id="ProtNLM"/>
    </source>
</evidence>
<feature type="signal peptide" evidence="2">
    <location>
        <begin position="1"/>
        <end position="22"/>
    </location>
</feature>
<dbReference type="HOGENOM" id="CLU_1412795_0_0_12"/>
<reference evidence="3 4" key="1">
    <citation type="journal article" date="2012" name="BMC Genomics">
        <title>Comparative genomics of Brachyspira pilosicoli strains: genome rearrangements, reductions and correlation of genetic compliment with phenotypic diversity.</title>
        <authorList>
            <person name="Mappley L.J."/>
            <person name="Black M.L."/>
            <person name="Abuoun M."/>
            <person name="Darby A.C."/>
            <person name="Woodward M.J."/>
            <person name="Parkhill J."/>
            <person name="Turner A.K."/>
            <person name="Bellgard M.I."/>
            <person name="La T."/>
            <person name="Phillips N.D."/>
            <person name="La Ragione R.M."/>
            <person name="Hampson D.J."/>
        </authorList>
    </citation>
    <scope>NUCLEOTIDE SEQUENCE [LARGE SCALE GENOMIC DNA]</scope>
    <source>
        <strain evidence="3">B2904</strain>
    </source>
</reference>
<evidence type="ECO:0000256" key="1">
    <source>
        <dbReference type="SAM" id="MobiDB-lite"/>
    </source>
</evidence>
<dbReference type="PROSITE" id="PS51257">
    <property type="entry name" value="PROKAR_LIPOPROTEIN"/>
    <property type="match status" value="1"/>
</dbReference>
<sequence>MQKQIKILLTLLMSLALAVSCADPTTDPNNKNTGTGNGTTGNGTEIEISTGVGNRNYRFLADKKILDLSWQDQRKKDYFHSNWMNIFTNQTLKAAGETVSTRTTDKEATYFENNSAVLGKFVYATNIEFKGTNYIGALYKKPNQAQSLQQWMLFHIYTNGNLITALIQSKDVPTEEDWKKIYSNENGLYHNGTIENLGL</sequence>
<dbReference type="AlphaFoldDB" id="J9UJT2"/>
<dbReference type="EMBL" id="CP003490">
    <property type="protein sequence ID" value="AFR71351.1"/>
    <property type="molecule type" value="Genomic_DNA"/>
</dbReference>
<gene>
    <name evidence="3" type="ORF">B2904_orf2022</name>
</gene>
<dbReference type="PATRIC" id="fig|1133568.3.peg.2023"/>